<dbReference type="Gene3D" id="2.40.37.20">
    <property type="entry name" value="D-serine dehydratase-like domain"/>
    <property type="match status" value="1"/>
</dbReference>
<protein>
    <submittedName>
        <fullName evidence="4">Alanine racemase</fullName>
    </submittedName>
</protein>
<reference evidence="4" key="1">
    <citation type="submission" date="2020-12" db="EMBL/GenBank/DDBJ databases">
        <title>Vagococcus allomyrinae sp. nov. and Enterococcus lavae sp. nov., isolated from the larvae of Allomyrina dichotoma.</title>
        <authorList>
            <person name="Lee S.D."/>
        </authorList>
    </citation>
    <scope>NUCLEOTIDE SEQUENCE</scope>
    <source>
        <strain evidence="4">BWB3-3</strain>
    </source>
</reference>
<evidence type="ECO:0000313" key="5">
    <source>
        <dbReference type="Proteomes" id="UP000674938"/>
    </source>
</evidence>
<dbReference type="PANTHER" id="PTHR28004:SF2">
    <property type="entry name" value="D-SERINE DEHYDRATASE"/>
    <property type="match status" value="1"/>
</dbReference>
<dbReference type="PANTHER" id="PTHR28004">
    <property type="entry name" value="ZGC:162816-RELATED"/>
    <property type="match status" value="1"/>
</dbReference>
<dbReference type="Proteomes" id="UP000674938">
    <property type="component" value="Unassembled WGS sequence"/>
</dbReference>
<dbReference type="SMART" id="SM01119">
    <property type="entry name" value="D-ser_dehydrat"/>
    <property type="match status" value="1"/>
</dbReference>
<dbReference type="GO" id="GO:0036088">
    <property type="term" value="P:D-serine catabolic process"/>
    <property type="evidence" value="ECO:0007669"/>
    <property type="project" value="TreeGrafter"/>
</dbReference>
<comment type="caution">
    <text evidence="4">The sequence shown here is derived from an EMBL/GenBank/DDBJ whole genome shotgun (WGS) entry which is preliminary data.</text>
</comment>
<dbReference type="AlphaFoldDB" id="A0A940SVQ7"/>
<dbReference type="Pfam" id="PF01168">
    <property type="entry name" value="Ala_racemase_N"/>
    <property type="match status" value="1"/>
</dbReference>
<sequence>METPVVLINQQILENNLAQMAEKVANAPSTQLRPHIKTHKNPELAKRQLAYGAVGITVAKLGEAEVMIDGGIRNIFLAYPLVSTDKINRGLALAQKSERFIFSVDTVTGAEQLNRLAEAAGISVEVRLEINTGLARTGVELEEALPFAKTVSQFKQLNLTGIYTYRGSKLLDGTATKDAYSAGIEEGTAMVTLAKELRAAGIQIEDVSVGSSLSIAGVLAVEGVTEVRPGTYVFNDAMQLSYGVCHQVDCAATVLVTVVSRHGNRLIIDGGSKAFATDVQPTIFPTLIRGFGQVKGYPKVIFERMNEEHGVLLITDETIQVGDRLEIIPNHICSTINLYDVYYLDQQAVSVAARGKTQ</sequence>
<name>A0A940SVQ7_9ENTE</name>
<keyword evidence="5" id="KW-1185">Reference proteome</keyword>
<evidence type="ECO:0000256" key="2">
    <source>
        <dbReference type="ARBA" id="ARBA00023239"/>
    </source>
</evidence>
<evidence type="ECO:0000259" key="3">
    <source>
        <dbReference type="SMART" id="SM01119"/>
    </source>
</evidence>
<dbReference type="InterPro" id="IPR051466">
    <property type="entry name" value="D-amino_acid_metab_enzyme"/>
</dbReference>
<dbReference type="GO" id="GO:0008721">
    <property type="term" value="F:D-serine ammonia-lyase activity"/>
    <property type="evidence" value="ECO:0007669"/>
    <property type="project" value="TreeGrafter"/>
</dbReference>
<evidence type="ECO:0000313" key="4">
    <source>
        <dbReference type="EMBL" id="MBP1042570.1"/>
    </source>
</evidence>
<dbReference type="RefSeq" id="WP_209529872.1">
    <property type="nucleotide sequence ID" value="NZ_JAEEGA010000011.1"/>
</dbReference>
<dbReference type="InterPro" id="IPR001608">
    <property type="entry name" value="Ala_racemase_N"/>
</dbReference>
<gene>
    <name evidence="4" type="ORF">I6N95_16260</name>
</gene>
<dbReference type="Gene3D" id="3.20.20.10">
    <property type="entry name" value="Alanine racemase"/>
    <property type="match status" value="1"/>
</dbReference>
<dbReference type="InterPro" id="IPR042208">
    <property type="entry name" value="D-ser_dehydrat-like_sf"/>
</dbReference>
<proteinExistence type="inferred from homology"/>
<comment type="similarity">
    <text evidence="1">Belongs to the DSD1 family.</text>
</comment>
<keyword evidence="2" id="KW-0456">Lyase</keyword>
<dbReference type="SUPFAM" id="SSF51419">
    <property type="entry name" value="PLP-binding barrel"/>
    <property type="match status" value="1"/>
</dbReference>
<organism evidence="4 5">
    <name type="scientific">Vagococcus allomyrinae</name>
    <dbReference type="NCBI Taxonomy" id="2794353"/>
    <lineage>
        <taxon>Bacteria</taxon>
        <taxon>Bacillati</taxon>
        <taxon>Bacillota</taxon>
        <taxon>Bacilli</taxon>
        <taxon>Lactobacillales</taxon>
        <taxon>Enterococcaceae</taxon>
        <taxon>Vagococcus</taxon>
    </lineage>
</organism>
<dbReference type="Pfam" id="PF14031">
    <property type="entry name" value="D-ser_dehydrat"/>
    <property type="match status" value="1"/>
</dbReference>
<evidence type="ECO:0000256" key="1">
    <source>
        <dbReference type="ARBA" id="ARBA00005323"/>
    </source>
</evidence>
<dbReference type="InterPro" id="IPR026956">
    <property type="entry name" value="D-ser_dehydrat-like_dom"/>
</dbReference>
<accession>A0A940SVQ7</accession>
<dbReference type="InterPro" id="IPR029066">
    <property type="entry name" value="PLP-binding_barrel"/>
</dbReference>
<dbReference type="EMBL" id="JAEEGA010000011">
    <property type="protein sequence ID" value="MBP1042570.1"/>
    <property type="molecule type" value="Genomic_DNA"/>
</dbReference>
<feature type="domain" description="D-serine dehydratase-like" evidence="3">
    <location>
        <begin position="251"/>
        <end position="345"/>
    </location>
</feature>